<reference evidence="19 20" key="1">
    <citation type="submission" date="2016-08" db="EMBL/GenBank/DDBJ databases">
        <title>Complete genome sequence of Acinetobacter baylyi strain GFJ2.</title>
        <authorList>
            <person name="Tabata M."/>
            <person name="Kuboki S."/>
            <person name="Gibu N."/>
            <person name="Kinouchi Y."/>
            <person name="Vangnai A."/>
            <person name="Kasai D."/>
            <person name="Fukuda M."/>
        </authorList>
    </citation>
    <scope>NUCLEOTIDE SEQUENCE [LARGE SCALE GENOMIC DNA]</scope>
    <source>
        <strain evidence="19 20">GFJ2</strain>
    </source>
</reference>
<dbReference type="GO" id="GO:0015891">
    <property type="term" value="P:siderophore transport"/>
    <property type="evidence" value="ECO:0007669"/>
    <property type="project" value="InterPro"/>
</dbReference>
<evidence type="ECO:0000256" key="11">
    <source>
        <dbReference type="ARBA" id="ARBA00023136"/>
    </source>
</evidence>
<evidence type="ECO:0000256" key="3">
    <source>
        <dbReference type="ARBA" id="ARBA00022448"/>
    </source>
</evidence>
<evidence type="ECO:0000256" key="12">
    <source>
        <dbReference type="ARBA" id="ARBA00023170"/>
    </source>
</evidence>
<keyword evidence="3 14" id="KW-0813">Transport</keyword>
<sequence>MHKLNCLSHAIYIVLFTGLSTSAWAEEITQSDVATSSNILPTISLQADSNQKKYAATQASSALKSDAPLFKTPQSVSVITREQLDQKQATTLSQAINGVAGVSAGYLGRRGWDDFIIRGQNSSDQVYIDGLRQSQSPLDGVAVDLSGMDQVQVIKGPASVNFGLVQPGGMVNLVTKRPQAENFATADLSYGSYNFKQATFDLNYAPKQTEKGAFRLTGRVSDQDDPTDYVYFKNFYISPSYNFDLGDKAELSVIASYQHREYLRQQGLPVIGTLKSNPNGAIDRSLYLGEPTFGGYEADVYRTGWNYKYKFDNGWTFNQNAAVQQLKSTGRVVFTQTGTNFWVNTTPAYTTLNRTNNGRYQSHDTLTYSLDNSFQRAFNLLGMQHDLSIGIDAMQSKDDYINDRYTTGSLNVYNPVYGQAVKYVATNSTEDINRLRYSGLYVRDRINLTDQLVLSLAGRQDWAEVSTQNVSKSGIAAKGLTDRNSYNKFTGNVGLLYSINDIVAPYASYATSFLPNTRTDVNGSILAPETGQQAEIGVKLQSPNQLIQGSLALYDLRRQNVAVSDPNNTSAYVLNGEQLTRGIEAELSATVIERMRLTASFSHMFDSKITKDSVASNVGVALDNVPQNSYSLSSRYYLTDLTSGWFVGAGIRGESSKSYKGLDVHTPSYLLYDAEAGYEATRWGAQLSIKNLFDKDYYAGLLNANMVTLGDPRQINFTVKFKY</sequence>
<dbReference type="eggNOG" id="COG4773">
    <property type="taxonomic scope" value="Bacteria"/>
</dbReference>
<dbReference type="Gene3D" id="2.40.170.20">
    <property type="entry name" value="TonB-dependent receptor, beta-barrel domain"/>
    <property type="match status" value="1"/>
</dbReference>
<dbReference type="InterPro" id="IPR000531">
    <property type="entry name" value="Beta-barrel_TonB"/>
</dbReference>
<evidence type="ECO:0000256" key="1">
    <source>
        <dbReference type="ARBA" id="ARBA00004571"/>
    </source>
</evidence>
<organism evidence="19 20">
    <name type="scientific">Acinetobacter soli</name>
    <dbReference type="NCBI Taxonomy" id="487316"/>
    <lineage>
        <taxon>Bacteria</taxon>
        <taxon>Pseudomonadati</taxon>
        <taxon>Pseudomonadota</taxon>
        <taxon>Gammaproteobacteria</taxon>
        <taxon>Moraxellales</taxon>
        <taxon>Moraxellaceae</taxon>
        <taxon>Acinetobacter</taxon>
    </lineage>
</organism>
<dbReference type="InterPro" id="IPR036942">
    <property type="entry name" value="Beta-barrel_TonB_sf"/>
</dbReference>
<keyword evidence="5" id="KW-0410">Iron transport</keyword>
<dbReference type="Pfam" id="PF07715">
    <property type="entry name" value="Plug"/>
    <property type="match status" value="1"/>
</dbReference>
<evidence type="ECO:0000256" key="4">
    <source>
        <dbReference type="ARBA" id="ARBA00022452"/>
    </source>
</evidence>
<keyword evidence="7 16" id="KW-0732">Signal</keyword>
<evidence type="ECO:0000313" key="19">
    <source>
        <dbReference type="EMBL" id="APV35666.1"/>
    </source>
</evidence>
<keyword evidence="4 14" id="KW-1134">Transmembrane beta strand</keyword>
<evidence type="ECO:0000256" key="13">
    <source>
        <dbReference type="ARBA" id="ARBA00023237"/>
    </source>
</evidence>
<dbReference type="RefSeq" id="WP_076032631.1">
    <property type="nucleotide sequence ID" value="NZ_CP016896.1"/>
</dbReference>
<evidence type="ECO:0000256" key="7">
    <source>
        <dbReference type="ARBA" id="ARBA00022729"/>
    </source>
</evidence>
<dbReference type="InterPro" id="IPR037066">
    <property type="entry name" value="Plug_dom_sf"/>
</dbReference>
<dbReference type="CDD" id="cd01347">
    <property type="entry name" value="ligand_gated_channel"/>
    <property type="match status" value="1"/>
</dbReference>
<comment type="similarity">
    <text evidence="2 14 15">Belongs to the TonB-dependent receptor family.</text>
</comment>
<dbReference type="STRING" id="487316.BEN76_06395"/>
<dbReference type="GO" id="GO:0009279">
    <property type="term" value="C:cell outer membrane"/>
    <property type="evidence" value="ECO:0007669"/>
    <property type="project" value="UniProtKB-SubCell"/>
</dbReference>
<dbReference type="InterPro" id="IPR039426">
    <property type="entry name" value="TonB-dep_rcpt-like"/>
</dbReference>
<dbReference type="GO" id="GO:0015344">
    <property type="term" value="F:siderophore uptake transmembrane transporter activity"/>
    <property type="evidence" value="ECO:0007669"/>
    <property type="project" value="TreeGrafter"/>
</dbReference>
<keyword evidence="6 14" id="KW-0812">Transmembrane</keyword>
<dbReference type="AlphaFoldDB" id="A0A1P8EHK0"/>
<evidence type="ECO:0000259" key="17">
    <source>
        <dbReference type="Pfam" id="PF00593"/>
    </source>
</evidence>
<evidence type="ECO:0000313" key="20">
    <source>
        <dbReference type="Proteomes" id="UP000185674"/>
    </source>
</evidence>
<dbReference type="InterPro" id="IPR010105">
    <property type="entry name" value="TonB_sidphr_rcpt"/>
</dbReference>
<dbReference type="SUPFAM" id="SSF56935">
    <property type="entry name" value="Porins"/>
    <property type="match status" value="1"/>
</dbReference>
<dbReference type="GO" id="GO:0038023">
    <property type="term" value="F:signaling receptor activity"/>
    <property type="evidence" value="ECO:0007669"/>
    <property type="project" value="InterPro"/>
</dbReference>
<evidence type="ECO:0000256" key="15">
    <source>
        <dbReference type="RuleBase" id="RU003357"/>
    </source>
</evidence>
<keyword evidence="9" id="KW-0406">Ion transport</keyword>
<dbReference type="Gene3D" id="2.170.130.10">
    <property type="entry name" value="TonB-dependent receptor, plug domain"/>
    <property type="match status" value="1"/>
</dbReference>
<accession>A0A1P8EHK0</accession>
<feature type="chain" id="PRO_5012704202" evidence="16">
    <location>
        <begin position="26"/>
        <end position="723"/>
    </location>
</feature>
<keyword evidence="8" id="KW-0408">Iron</keyword>
<evidence type="ECO:0000256" key="16">
    <source>
        <dbReference type="SAM" id="SignalP"/>
    </source>
</evidence>
<dbReference type="PROSITE" id="PS52016">
    <property type="entry name" value="TONB_DEPENDENT_REC_3"/>
    <property type="match status" value="1"/>
</dbReference>
<keyword evidence="13 14" id="KW-0998">Cell outer membrane</keyword>
<keyword evidence="10 15" id="KW-0798">TonB box</keyword>
<dbReference type="Proteomes" id="UP000185674">
    <property type="component" value="Chromosome"/>
</dbReference>
<dbReference type="InterPro" id="IPR012910">
    <property type="entry name" value="Plug_dom"/>
</dbReference>
<proteinExistence type="inferred from homology"/>
<feature type="domain" description="TonB-dependent receptor-like beta-barrel" evidence="17">
    <location>
        <begin position="254"/>
        <end position="692"/>
    </location>
</feature>
<dbReference type="NCBIfam" id="TIGR01783">
    <property type="entry name" value="TonB-siderophor"/>
    <property type="match status" value="1"/>
</dbReference>
<comment type="subcellular location">
    <subcellularLocation>
        <location evidence="1 14">Cell outer membrane</location>
        <topology evidence="1 14">Multi-pass membrane protein</topology>
    </subcellularLocation>
</comment>
<dbReference type="KEGG" id="asol:BEN76_06395"/>
<evidence type="ECO:0000256" key="8">
    <source>
        <dbReference type="ARBA" id="ARBA00023004"/>
    </source>
</evidence>
<feature type="signal peptide" evidence="16">
    <location>
        <begin position="1"/>
        <end position="25"/>
    </location>
</feature>
<dbReference type="PANTHER" id="PTHR32552:SF68">
    <property type="entry name" value="FERRICHROME OUTER MEMBRANE TRANSPORTER_PHAGE RECEPTOR"/>
    <property type="match status" value="1"/>
</dbReference>
<gene>
    <name evidence="19" type="ORF">BEN76_06395</name>
</gene>
<evidence type="ECO:0000256" key="10">
    <source>
        <dbReference type="ARBA" id="ARBA00023077"/>
    </source>
</evidence>
<evidence type="ECO:0000256" key="2">
    <source>
        <dbReference type="ARBA" id="ARBA00009810"/>
    </source>
</evidence>
<feature type="domain" description="TonB-dependent receptor plug" evidence="18">
    <location>
        <begin position="69"/>
        <end position="169"/>
    </location>
</feature>
<evidence type="ECO:0000256" key="9">
    <source>
        <dbReference type="ARBA" id="ARBA00023065"/>
    </source>
</evidence>
<name>A0A1P8EHK0_9GAMM</name>
<dbReference type="EMBL" id="CP016896">
    <property type="protein sequence ID" value="APV35666.1"/>
    <property type="molecule type" value="Genomic_DNA"/>
</dbReference>
<evidence type="ECO:0000256" key="14">
    <source>
        <dbReference type="PROSITE-ProRule" id="PRU01360"/>
    </source>
</evidence>
<dbReference type="Pfam" id="PF00593">
    <property type="entry name" value="TonB_dep_Rec_b-barrel"/>
    <property type="match status" value="1"/>
</dbReference>
<evidence type="ECO:0000256" key="6">
    <source>
        <dbReference type="ARBA" id="ARBA00022692"/>
    </source>
</evidence>
<keyword evidence="11 14" id="KW-0472">Membrane</keyword>
<keyword evidence="12" id="KW-0675">Receptor</keyword>
<evidence type="ECO:0000256" key="5">
    <source>
        <dbReference type="ARBA" id="ARBA00022496"/>
    </source>
</evidence>
<protein>
    <submittedName>
        <fullName evidence="19">Ligand-gated channel protein</fullName>
    </submittedName>
</protein>
<evidence type="ECO:0000259" key="18">
    <source>
        <dbReference type="Pfam" id="PF07715"/>
    </source>
</evidence>
<dbReference type="eggNOG" id="COG4774">
    <property type="taxonomic scope" value="Bacteria"/>
</dbReference>
<dbReference type="PANTHER" id="PTHR32552">
    <property type="entry name" value="FERRICHROME IRON RECEPTOR-RELATED"/>
    <property type="match status" value="1"/>
</dbReference>